<dbReference type="HAMAP" id="MF_00074">
    <property type="entry name" value="16SrRNA_methyltr_G"/>
    <property type="match status" value="1"/>
</dbReference>
<keyword evidence="4 6" id="KW-0808">Transferase</keyword>
<comment type="function">
    <text evidence="6">Specifically methylates the N7 position of guanine in position 527 of 16S rRNA.</text>
</comment>
<comment type="catalytic activity">
    <reaction evidence="6">
        <text>guanosine(527) in 16S rRNA + S-adenosyl-L-methionine = N(7)-methylguanosine(527) in 16S rRNA + S-adenosyl-L-homocysteine</text>
        <dbReference type="Rhea" id="RHEA:42732"/>
        <dbReference type="Rhea" id="RHEA-COMP:10209"/>
        <dbReference type="Rhea" id="RHEA-COMP:10210"/>
        <dbReference type="ChEBI" id="CHEBI:57856"/>
        <dbReference type="ChEBI" id="CHEBI:59789"/>
        <dbReference type="ChEBI" id="CHEBI:74269"/>
        <dbReference type="ChEBI" id="CHEBI:74480"/>
        <dbReference type="EC" id="2.1.1.170"/>
    </reaction>
</comment>
<evidence type="ECO:0000256" key="5">
    <source>
        <dbReference type="ARBA" id="ARBA00022691"/>
    </source>
</evidence>
<feature type="binding site" evidence="6">
    <location>
        <begin position="135"/>
        <end position="136"/>
    </location>
    <ligand>
        <name>S-adenosyl-L-methionine</name>
        <dbReference type="ChEBI" id="CHEBI:59789"/>
    </ligand>
</feature>
<accession>A0A846MZ08</accession>
<feature type="binding site" evidence="6">
    <location>
        <position position="149"/>
    </location>
    <ligand>
        <name>S-adenosyl-L-methionine</name>
        <dbReference type="ChEBI" id="CHEBI:59789"/>
    </ligand>
</feature>
<dbReference type="EMBL" id="JAASRM010000001">
    <property type="protein sequence ID" value="NIK88190.1"/>
    <property type="molecule type" value="Genomic_DNA"/>
</dbReference>
<dbReference type="GO" id="GO:0005829">
    <property type="term" value="C:cytosol"/>
    <property type="evidence" value="ECO:0007669"/>
    <property type="project" value="TreeGrafter"/>
</dbReference>
<dbReference type="NCBIfam" id="TIGR00138">
    <property type="entry name" value="rsmG_gidB"/>
    <property type="match status" value="1"/>
</dbReference>
<comment type="similarity">
    <text evidence="6">Belongs to the methyltransferase superfamily. RNA methyltransferase RsmG family.</text>
</comment>
<evidence type="ECO:0000256" key="4">
    <source>
        <dbReference type="ARBA" id="ARBA00022679"/>
    </source>
</evidence>
<dbReference type="Pfam" id="PF02527">
    <property type="entry name" value="GidB"/>
    <property type="match status" value="1"/>
</dbReference>
<feature type="binding site" evidence="6">
    <location>
        <position position="84"/>
    </location>
    <ligand>
        <name>S-adenosyl-L-methionine</name>
        <dbReference type="ChEBI" id="CHEBI:59789"/>
    </ligand>
</feature>
<evidence type="ECO:0000313" key="8">
    <source>
        <dbReference type="Proteomes" id="UP000570514"/>
    </source>
</evidence>
<keyword evidence="2 6" id="KW-0698">rRNA processing</keyword>
<dbReference type="PANTHER" id="PTHR31760:SF0">
    <property type="entry name" value="S-ADENOSYL-L-METHIONINE-DEPENDENT METHYLTRANSFERASES SUPERFAMILY PROTEIN"/>
    <property type="match status" value="1"/>
</dbReference>
<feature type="binding site" evidence="6">
    <location>
        <position position="89"/>
    </location>
    <ligand>
        <name>S-adenosyl-L-methionine</name>
        <dbReference type="ChEBI" id="CHEBI:59789"/>
    </ligand>
</feature>
<dbReference type="PANTHER" id="PTHR31760">
    <property type="entry name" value="S-ADENOSYL-L-METHIONINE-DEPENDENT METHYLTRANSFERASES SUPERFAMILY PROTEIN"/>
    <property type="match status" value="1"/>
</dbReference>
<keyword evidence="5 6" id="KW-0949">S-adenosyl-L-methionine</keyword>
<dbReference type="EC" id="2.1.1.170" evidence="6"/>
<feature type="binding site" evidence="6">
    <location>
        <begin position="108"/>
        <end position="110"/>
    </location>
    <ligand>
        <name>S-adenosyl-L-methionine</name>
        <dbReference type="ChEBI" id="CHEBI:59789"/>
    </ligand>
</feature>
<evidence type="ECO:0000256" key="1">
    <source>
        <dbReference type="ARBA" id="ARBA00022490"/>
    </source>
</evidence>
<proteinExistence type="inferred from homology"/>
<dbReference type="Gene3D" id="3.40.50.150">
    <property type="entry name" value="Vaccinia Virus protein VP39"/>
    <property type="match status" value="1"/>
</dbReference>
<keyword evidence="3 6" id="KW-0489">Methyltransferase</keyword>
<dbReference type="GO" id="GO:0070043">
    <property type="term" value="F:rRNA (guanine-N7-)-methyltransferase activity"/>
    <property type="evidence" value="ECO:0007669"/>
    <property type="project" value="UniProtKB-UniRule"/>
</dbReference>
<reference evidence="7 8" key="1">
    <citation type="submission" date="2020-03" db="EMBL/GenBank/DDBJ databases">
        <title>Genomic Encyclopedia of Type Strains, Phase IV (KMG-IV): sequencing the most valuable type-strain genomes for metagenomic binning, comparative biology and taxonomic classification.</title>
        <authorList>
            <person name="Goeker M."/>
        </authorList>
    </citation>
    <scope>NUCLEOTIDE SEQUENCE [LARGE SCALE GENOMIC DNA]</scope>
    <source>
        <strain evidence="7 8">DSM 19867</strain>
    </source>
</reference>
<dbReference type="InterPro" id="IPR003682">
    <property type="entry name" value="rRNA_ssu_MeTfrase_G"/>
</dbReference>
<keyword evidence="8" id="KW-1185">Reference proteome</keyword>
<protein>
    <recommendedName>
        <fullName evidence="6">Ribosomal RNA small subunit methyltransferase G</fullName>
        <ecNumber evidence="6">2.1.1.170</ecNumber>
    </recommendedName>
    <alternativeName>
        <fullName evidence="6">16S rRNA 7-methylguanosine methyltransferase</fullName>
        <shortName evidence="6">16S rRNA m7G methyltransferase</shortName>
    </alternativeName>
</protein>
<comment type="caution">
    <text evidence="7">The sequence shown here is derived from an EMBL/GenBank/DDBJ whole genome shotgun (WGS) entry which is preliminary data.</text>
</comment>
<dbReference type="InterPro" id="IPR029063">
    <property type="entry name" value="SAM-dependent_MTases_sf"/>
</dbReference>
<organism evidence="7 8">
    <name type="scientific">Rhizomicrobium palustre</name>
    <dbReference type="NCBI Taxonomy" id="189966"/>
    <lineage>
        <taxon>Bacteria</taxon>
        <taxon>Pseudomonadati</taxon>
        <taxon>Pseudomonadota</taxon>
        <taxon>Alphaproteobacteria</taxon>
        <taxon>Micropepsales</taxon>
        <taxon>Micropepsaceae</taxon>
        <taxon>Rhizomicrobium</taxon>
    </lineage>
</organism>
<sequence>MSDPALPEAAAPNFGPEAFLAETGVSRETLELLSAYVEMLKEWNALHNLVAESTMGEVWHRHILDSAQLEPLIPAEAWTLVDLGSGAGFPGLVLAIMRRDRLMVTLYEATKKKADFLAAVAEKLKLPVTVKNCRIEAEPQQYFDVVTARAFAPMDALLGYAHRFVGPTTICLLLKGGKLEEELTAAERHWKMSLERHPSKTHPLGIVLELHDLKPARPAPAKARTATRKRRKP</sequence>
<name>A0A846MZ08_9PROT</name>
<keyword evidence="1 6" id="KW-0963">Cytoplasm</keyword>
<gene>
    <name evidence="6" type="primary">rsmG</name>
    <name evidence="7" type="ORF">FHS83_001508</name>
</gene>
<dbReference type="AlphaFoldDB" id="A0A846MZ08"/>
<evidence type="ECO:0000256" key="6">
    <source>
        <dbReference type="HAMAP-Rule" id="MF_00074"/>
    </source>
</evidence>
<dbReference type="SUPFAM" id="SSF53335">
    <property type="entry name" value="S-adenosyl-L-methionine-dependent methyltransferases"/>
    <property type="match status" value="1"/>
</dbReference>
<evidence type="ECO:0000256" key="2">
    <source>
        <dbReference type="ARBA" id="ARBA00022552"/>
    </source>
</evidence>
<evidence type="ECO:0000256" key="3">
    <source>
        <dbReference type="ARBA" id="ARBA00022603"/>
    </source>
</evidence>
<evidence type="ECO:0000313" key="7">
    <source>
        <dbReference type="EMBL" id="NIK88190.1"/>
    </source>
</evidence>
<dbReference type="RefSeq" id="WP_167082382.1">
    <property type="nucleotide sequence ID" value="NZ_BAAADC010000001.1"/>
</dbReference>
<comment type="subcellular location">
    <subcellularLocation>
        <location evidence="6">Cytoplasm</location>
    </subcellularLocation>
</comment>
<dbReference type="Proteomes" id="UP000570514">
    <property type="component" value="Unassembled WGS sequence"/>
</dbReference>